<name>A0A316VFU8_9BASI</name>
<dbReference type="PANTHER" id="PTHR11947:SF20">
    <property type="entry name" value="[3-METHYL-2-OXOBUTANOATE DEHYDROGENASE [LIPOAMIDE]] KINASE, MITOCHONDRIAL"/>
    <property type="match status" value="1"/>
</dbReference>
<dbReference type="OrthoDB" id="3264224at2759"/>
<dbReference type="InterPro" id="IPR003594">
    <property type="entry name" value="HATPase_dom"/>
</dbReference>
<evidence type="ECO:0000256" key="1">
    <source>
        <dbReference type="ARBA" id="ARBA00006155"/>
    </source>
</evidence>
<dbReference type="EC" id="2.7.11.-" evidence="8"/>
<organism evidence="11 12">
    <name type="scientific">Meira miltonrushii</name>
    <dbReference type="NCBI Taxonomy" id="1280837"/>
    <lineage>
        <taxon>Eukaryota</taxon>
        <taxon>Fungi</taxon>
        <taxon>Dikarya</taxon>
        <taxon>Basidiomycota</taxon>
        <taxon>Ustilaginomycotina</taxon>
        <taxon>Exobasidiomycetes</taxon>
        <taxon>Exobasidiales</taxon>
        <taxon>Brachybasidiaceae</taxon>
        <taxon>Meira</taxon>
    </lineage>
</organism>
<dbReference type="InterPro" id="IPR039028">
    <property type="entry name" value="BCKD/PDK"/>
</dbReference>
<dbReference type="Pfam" id="PF10436">
    <property type="entry name" value="BCDHK_Adom3"/>
    <property type="match status" value="1"/>
</dbReference>
<accession>A0A316VFU8</accession>
<keyword evidence="7 8" id="KW-0496">Mitochondrion</keyword>
<dbReference type="InParanoid" id="A0A316VFU8"/>
<dbReference type="SUPFAM" id="SSF55874">
    <property type="entry name" value="ATPase domain of HSP90 chaperone/DNA topoisomerase II/histidine kinase"/>
    <property type="match status" value="1"/>
</dbReference>
<comment type="similarity">
    <text evidence="1 8">Belongs to the PDK/BCKDK protein kinase family.</text>
</comment>
<evidence type="ECO:0000259" key="9">
    <source>
        <dbReference type="Pfam" id="PF02518"/>
    </source>
</evidence>
<evidence type="ECO:0000313" key="11">
    <source>
        <dbReference type="EMBL" id="PWN36194.1"/>
    </source>
</evidence>
<evidence type="ECO:0000256" key="6">
    <source>
        <dbReference type="ARBA" id="ARBA00022840"/>
    </source>
</evidence>
<evidence type="ECO:0000256" key="3">
    <source>
        <dbReference type="ARBA" id="ARBA00022679"/>
    </source>
</evidence>
<dbReference type="RefSeq" id="XP_025356496.1">
    <property type="nucleotide sequence ID" value="XM_025499905.1"/>
</dbReference>
<evidence type="ECO:0000256" key="2">
    <source>
        <dbReference type="ARBA" id="ARBA00022553"/>
    </source>
</evidence>
<evidence type="ECO:0000256" key="4">
    <source>
        <dbReference type="ARBA" id="ARBA00022741"/>
    </source>
</evidence>
<dbReference type="GeneID" id="37021686"/>
<keyword evidence="12" id="KW-1185">Reference proteome</keyword>
<dbReference type="Gene3D" id="3.30.565.10">
    <property type="entry name" value="Histidine kinase-like ATPase, C-terminal domain"/>
    <property type="match status" value="1"/>
</dbReference>
<dbReference type="AlphaFoldDB" id="A0A316VFU8"/>
<keyword evidence="4 8" id="KW-0547">Nucleotide-binding</keyword>
<evidence type="ECO:0000259" key="10">
    <source>
        <dbReference type="Pfam" id="PF10436"/>
    </source>
</evidence>
<keyword evidence="5 8" id="KW-0418">Kinase</keyword>
<dbReference type="Proteomes" id="UP000245771">
    <property type="component" value="Unassembled WGS sequence"/>
</dbReference>
<dbReference type="Pfam" id="PF02518">
    <property type="entry name" value="HATPase_c"/>
    <property type="match status" value="1"/>
</dbReference>
<keyword evidence="2" id="KW-0597">Phosphoprotein</keyword>
<dbReference type="GO" id="GO:0010906">
    <property type="term" value="P:regulation of glucose metabolic process"/>
    <property type="evidence" value="ECO:0007669"/>
    <property type="project" value="TreeGrafter"/>
</dbReference>
<dbReference type="Gene3D" id="1.20.140.20">
    <property type="entry name" value="Alpha-ketoacid/pyruvate dehydrogenase kinase, N-terminal domain"/>
    <property type="match status" value="1"/>
</dbReference>
<evidence type="ECO:0000256" key="8">
    <source>
        <dbReference type="RuleBase" id="RU366032"/>
    </source>
</evidence>
<dbReference type="EMBL" id="KZ819603">
    <property type="protein sequence ID" value="PWN36194.1"/>
    <property type="molecule type" value="Genomic_DNA"/>
</dbReference>
<dbReference type="GO" id="GO:0005524">
    <property type="term" value="F:ATP binding"/>
    <property type="evidence" value="ECO:0007669"/>
    <property type="project" value="UniProtKB-UniRule"/>
</dbReference>
<feature type="domain" description="Histidine kinase/HSP90-like ATPase" evidence="9">
    <location>
        <begin position="289"/>
        <end position="371"/>
    </location>
</feature>
<evidence type="ECO:0000313" key="12">
    <source>
        <dbReference type="Proteomes" id="UP000245771"/>
    </source>
</evidence>
<dbReference type="InterPro" id="IPR018955">
    <property type="entry name" value="BCDHK/PDK_N"/>
</dbReference>
<dbReference type="PANTHER" id="PTHR11947">
    <property type="entry name" value="PYRUVATE DEHYDROGENASE KINASE"/>
    <property type="match status" value="1"/>
</dbReference>
<dbReference type="GO" id="GO:0004740">
    <property type="term" value="F:pyruvate dehydrogenase (acetyl-transferring) kinase activity"/>
    <property type="evidence" value="ECO:0007669"/>
    <property type="project" value="TreeGrafter"/>
</dbReference>
<comment type="subcellular location">
    <subcellularLocation>
        <location evidence="8">Mitochondrion matrix</location>
    </subcellularLocation>
</comment>
<dbReference type="InterPro" id="IPR036890">
    <property type="entry name" value="HATPase_C_sf"/>
</dbReference>
<dbReference type="STRING" id="1280837.A0A316VFU8"/>
<evidence type="ECO:0000256" key="5">
    <source>
        <dbReference type="ARBA" id="ARBA00022777"/>
    </source>
</evidence>
<feature type="domain" description="Branched-chain alpha-ketoacid dehydrogenase kinase/Pyruvate dehydrogenase kinase N-terminal" evidence="10">
    <location>
        <begin position="82"/>
        <end position="246"/>
    </location>
</feature>
<proteinExistence type="inferred from homology"/>
<evidence type="ECO:0000256" key="7">
    <source>
        <dbReference type="ARBA" id="ARBA00023128"/>
    </source>
</evidence>
<reference evidence="11 12" key="1">
    <citation type="journal article" date="2018" name="Mol. Biol. Evol.">
        <title>Broad Genomic Sampling Reveals a Smut Pathogenic Ancestry of the Fungal Clade Ustilaginomycotina.</title>
        <authorList>
            <person name="Kijpornyongpan T."/>
            <person name="Mondo S.J."/>
            <person name="Barry K."/>
            <person name="Sandor L."/>
            <person name="Lee J."/>
            <person name="Lipzen A."/>
            <person name="Pangilinan J."/>
            <person name="LaButti K."/>
            <person name="Hainaut M."/>
            <person name="Henrissat B."/>
            <person name="Grigoriev I.V."/>
            <person name="Spatafora J.W."/>
            <person name="Aime M.C."/>
        </authorList>
    </citation>
    <scope>NUCLEOTIDE SEQUENCE [LARGE SCALE GENOMIC DNA]</scope>
    <source>
        <strain evidence="11 12">MCA 3882</strain>
    </source>
</reference>
<dbReference type="GO" id="GO:0005759">
    <property type="term" value="C:mitochondrial matrix"/>
    <property type="evidence" value="ECO:0007669"/>
    <property type="project" value="UniProtKB-SubCell"/>
</dbReference>
<dbReference type="InterPro" id="IPR036784">
    <property type="entry name" value="AK/P_DHK_N_sf"/>
</dbReference>
<dbReference type="SUPFAM" id="SSF69012">
    <property type="entry name" value="alpha-ketoacid dehydrogenase kinase, N-terminal domain"/>
    <property type="match status" value="1"/>
</dbReference>
<sequence length="469" mass="50759">MHMGGSRCGRRTSVGILQHIRPYSYYPPPEPFISSKFDASSPPKAPSAVANDVPISASSPISTFGATPSLLSNFLAIPPTSLTMSSLLYLGGSPGVPPSEAQLLHSARFTARELPIRLARRVDQYRSLPFIVGSNPYIAKIAKLYASSFDSLASMGFDNIQTLEDNDKFAAKLEEMVQLHSENVPTLARGFLECKKYMSSSAISTFLNGAIHSRIGIRLIAEQHMALSHAFRIGKTATPYSVGIIDTRVNAYDLIKQDSELVEELCESTLGDSPEIKIEGSREATFVGVASHLSYCVKELLKNSYRATVERHLNHYKRNPHAERTPIPPIFVSIAKSKQYLSIRIRDRGGGIAPKNLPHIFNYTFTTVPNEEEKGDASIDDAEMGPYAMQSMPSMGGSHNDALGALTTGGSGSTIGLGSALGTLAGLGYGLPMSRIYAEHGRGSLDIVSLYGHGCDTFIKVRANPLEMS</sequence>
<keyword evidence="3 8" id="KW-0808">Transferase</keyword>
<gene>
    <name evidence="11" type="ORF">FA14DRAFT_164676</name>
</gene>
<keyword evidence="6 8" id="KW-0067">ATP-binding</keyword>
<protein>
    <recommendedName>
        <fullName evidence="8">Protein-serine/threonine kinase</fullName>
        <ecNumber evidence="8">2.7.11.-</ecNumber>
    </recommendedName>
</protein>